<accession>A0A183D6D6</accession>
<protein>
    <submittedName>
        <fullName evidence="2 4">Uncharacterized protein</fullName>
    </submittedName>
</protein>
<sequence length="99" mass="11404">MRKQRENRQTGAVLDLATEGDYGNSGDDLSWLPDPDRPKKYDAEWNEIGDDTLDDRKEDAGGTDEYAGNIAERQTTARRRKRKHIREEEEKALALLHFS</sequence>
<name>A0A183D6D6_9BILA</name>
<dbReference type="AlphaFoldDB" id="A0A183D6D6"/>
<dbReference type="EMBL" id="UYRT01007939">
    <property type="protein sequence ID" value="VDK43911.1"/>
    <property type="molecule type" value="Genomic_DNA"/>
</dbReference>
<keyword evidence="3" id="KW-1185">Reference proteome</keyword>
<dbReference type="Proteomes" id="UP000271098">
    <property type="component" value="Unassembled WGS sequence"/>
</dbReference>
<organism evidence="4">
    <name type="scientific">Gongylonema pulchrum</name>
    <dbReference type="NCBI Taxonomy" id="637853"/>
    <lineage>
        <taxon>Eukaryota</taxon>
        <taxon>Metazoa</taxon>
        <taxon>Ecdysozoa</taxon>
        <taxon>Nematoda</taxon>
        <taxon>Chromadorea</taxon>
        <taxon>Rhabditida</taxon>
        <taxon>Spirurina</taxon>
        <taxon>Spiruromorpha</taxon>
        <taxon>Spiruroidea</taxon>
        <taxon>Gongylonematidae</taxon>
        <taxon>Gongylonema</taxon>
    </lineage>
</organism>
<reference evidence="4" key="1">
    <citation type="submission" date="2016-06" db="UniProtKB">
        <authorList>
            <consortium name="WormBaseParasite"/>
        </authorList>
    </citation>
    <scope>IDENTIFICATION</scope>
</reference>
<dbReference type="WBParaSite" id="GPUH_0000428401-mRNA-1">
    <property type="protein sequence ID" value="GPUH_0000428401-mRNA-1"/>
    <property type="gene ID" value="GPUH_0000428401"/>
</dbReference>
<dbReference type="OrthoDB" id="10621271at2759"/>
<reference evidence="2 3" key="2">
    <citation type="submission" date="2018-11" db="EMBL/GenBank/DDBJ databases">
        <authorList>
            <consortium name="Pathogen Informatics"/>
        </authorList>
    </citation>
    <scope>NUCLEOTIDE SEQUENCE [LARGE SCALE GENOMIC DNA]</scope>
</reference>
<proteinExistence type="predicted"/>
<evidence type="ECO:0000313" key="4">
    <source>
        <dbReference type="WBParaSite" id="GPUH_0000428401-mRNA-1"/>
    </source>
</evidence>
<evidence type="ECO:0000313" key="3">
    <source>
        <dbReference type="Proteomes" id="UP000271098"/>
    </source>
</evidence>
<feature type="region of interest" description="Disordered" evidence="1">
    <location>
        <begin position="1"/>
        <end position="38"/>
    </location>
</feature>
<evidence type="ECO:0000313" key="2">
    <source>
        <dbReference type="EMBL" id="VDK43911.1"/>
    </source>
</evidence>
<feature type="region of interest" description="Disordered" evidence="1">
    <location>
        <begin position="48"/>
        <end position="67"/>
    </location>
</feature>
<gene>
    <name evidence="2" type="ORF">GPUH_LOCUS4277</name>
</gene>
<evidence type="ECO:0000256" key="1">
    <source>
        <dbReference type="SAM" id="MobiDB-lite"/>
    </source>
</evidence>